<keyword evidence="5 6" id="KW-0472">Membrane</keyword>
<dbReference type="OrthoDB" id="9759607at2"/>
<dbReference type="CDD" id="cd01949">
    <property type="entry name" value="GGDEF"/>
    <property type="match status" value="1"/>
</dbReference>
<feature type="transmembrane region" description="Helical" evidence="6">
    <location>
        <begin position="102"/>
        <end position="123"/>
    </location>
</feature>
<evidence type="ECO:0000313" key="9">
    <source>
        <dbReference type="Proteomes" id="UP000490800"/>
    </source>
</evidence>
<dbReference type="FunFam" id="3.30.70.270:FF:000001">
    <property type="entry name" value="Diguanylate cyclase domain protein"/>
    <property type="match status" value="1"/>
</dbReference>
<feature type="domain" description="GGDEF" evidence="7">
    <location>
        <begin position="224"/>
        <end position="352"/>
    </location>
</feature>
<dbReference type="AlphaFoldDB" id="A0A7X3FHJ0"/>
<evidence type="ECO:0000256" key="2">
    <source>
        <dbReference type="ARBA" id="ARBA00022475"/>
    </source>
</evidence>
<dbReference type="GO" id="GO:1902201">
    <property type="term" value="P:negative regulation of bacterial-type flagellum-dependent cell motility"/>
    <property type="evidence" value="ECO:0007669"/>
    <property type="project" value="TreeGrafter"/>
</dbReference>
<evidence type="ECO:0000256" key="6">
    <source>
        <dbReference type="SAM" id="Phobius"/>
    </source>
</evidence>
<reference evidence="8 9" key="1">
    <citation type="journal article" date="2019" name="Microorganisms">
        <title>Paenibacillus lutrae sp. nov., A Chitinolytic Species Isolated from A River Otter in Castril Natural Park, Granada, Spain.</title>
        <authorList>
            <person name="Rodriguez M."/>
            <person name="Reina J.C."/>
            <person name="Bejar V."/>
            <person name="Llamas I."/>
        </authorList>
    </citation>
    <scope>NUCLEOTIDE SEQUENCE [LARGE SCALE GENOMIC DNA]</scope>
    <source>
        <strain evidence="8 9">N10</strain>
    </source>
</reference>
<feature type="transmembrane region" description="Helical" evidence="6">
    <location>
        <begin position="67"/>
        <end position="90"/>
    </location>
</feature>
<dbReference type="SMART" id="SM00267">
    <property type="entry name" value="GGDEF"/>
    <property type="match status" value="1"/>
</dbReference>
<dbReference type="GO" id="GO:0052621">
    <property type="term" value="F:diguanylate cyclase activity"/>
    <property type="evidence" value="ECO:0007669"/>
    <property type="project" value="TreeGrafter"/>
</dbReference>
<dbReference type="InterPro" id="IPR000160">
    <property type="entry name" value="GGDEF_dom"/>
</dbReference>
<comment type="subcellular location">
    <subcellularLocation>
        <location evidence="1">Cell membrane</location>
        <topology evidence="1">Multi-pass membrane protein</topology>
    </subcellularLocation>
</comment>
<dbReference type="PANTHER" id="PTHR45138:SF9">
    <property type="entry name" value="DIGUANYLATE CYCLASE DGCM-RELATED"/>
    <property type="match status" value="1"/>
</dbReference>
<dbReference type="Gene3D" id="3.30.70.270">
    <property type="match status" value="1"/>
</dbReference>
<keyword evidence="4 6" id="KW-1133">Transmembrane helix</keyword>
<keyword evidence="2" id="KW-1003">Cell membrane</keyword>
<dbReference type="GO" id="GO:0071555">
    <property type="term" value="P:cell wall organization"/>
    <property type="evidence" value="ECO:0007669"/>
    <property type="project" value="InterPro"/>
</dbReference>
<dbReference type="Pfam" id="PF00990">
    <property type="entry name" value="GGDEF"/>
    <property type="match status" value="1"/>
</dbReference>
<feature type="transmembrane region" description="Helical" evidence="6">
    <location>
        <begin position="159"/>
        <end position="181"/>
    </location>
</feature>
<evidence type="ECO:0000256" key="3">
    <source>
        <dbReference type="ARBA" id="ARBA00022692"/>
    </source>
</evidence>
<sequence length="352" mass="39133">MIKELIVNFALLLAFLFGVSQLYKNEKLDFKSFGIKIKTGLFTGSFGIVLMYFSIPVDSSTFVDFRGFAVLLAAHFGGFYSAVIASVLIGASRVVLFGGINWSSIIGAMNILVVAGMASLIVHKEKKYWSRWTKMITVLLVTSALSLYAALGFKSLDLLPAYLGTMMVAGFFTGYMVDYIVRAHDMFLIMKEASHKDYLTGLNNHRTFDKLFNELVTSANSKQESLSLLALDIDHFKKINDTYGHPAGDAVLQQLGKLFQESTRRMDEVCRTGGEEFAVLLPECSLEQAREVAETIRTRVEKHSFILESGQLIRLTISVGTAAYPLIAPDLLMEEADKALYRAKHNGRNQVC</sequence>
<feature type="transmembrane region" description="Helical" evidence="6">
    <location>
        <begin position="5"/>
        <end position="23"/>
    </location>
</feature>
<dbReference type="SUPFAM" id="SSF55073">
    <property type="entry name" value="Nucleotide cyclase"/>
    <property type="match status" value="1"/>
</dbReference>
<dbReference type="NCBIfam" id="TIGR00254">
    <property type="entry name" value="GGDEF"/>
    <property type="match status" value="1"/>
</dbReference>
<feature type="transmembrane region" description="Helical" evidence="6">
    <location>
        <begin position="135"/>
        <end position="153"/>
    </location>
</feature>
<dbReference type="InterPro" id="IPR050469">
    <property type="entry name" value="Diguanylate_Cyclase"/>
</dbReference>
<dbReference type="InterPro" id="IPR011620">
    <property type="entry name" value="Sig_transdc_His_kinase_LytS_TM"/>
</dbReference>
<keyword evidence="9" id="KW-1185">Reference proteome</keyword>
<evidence type="ECO:0000259" key="7">
    <source>
        <dbReference type="PROSITE" id="PS50887"/>
    </source>
</evidence>
<dbReference type="Pfam" id="PF07694">
    <property type="entry name" value="5TM-5TMR_LYT"/>
    <property type="match status" value="1"/>
</dbReference>
<name>A0A7X3FHJ0_9BACL</name>
<dbReference type="InterPro" id="IPR029787">
    <property type="entry name" value="Nucleotide_cyclase"/>
</dbReference>
<dbReference type="GO" id="GO:0043709">
    <property type="term" value="P:cell adhesion involved in single-species biofilm formation"/>
    <property type="evidence" value="ECO:0007669"/>
    <property type="project" value="TreeGrafter"/>
</dbReference>
<dbReference type="PROSITE" id="PS50887">
    <property type="entry name" value="GGDEF"/>
    <property type="match status" value="1"/>
</dbReference>
<protein>
    <submittedName>
        <fullName evidence="8">Diguanylate cyclase</fullName>
    </submittedName>
</protein>
<keyword evidence="3 6" id="KW-0812">Transmembrane</keyword>
<dbReference type="PANTHER" id="PTHR45138">
    <property type="entry name" value="REGULATORY COMPONENTS OF SENSORY TRANSDUCTION SYSTEM"/>
    <property type="match status" value="1"/>
</dbReference>
<dbReference type="GO" id="GO:0005886">
    <property type="term" value="C:plasma membrane"/>
    <property type="evidence" value="ECO:0007669"/>
    <property type="project" value="UniProtKB-SubCell"/>
</dbReference>
<dbReference type="EMBL" id="RHLK01000003">
    <property type="protein sequence ID" value="MVO99598.1"/>
    <property type="molecule type" value="Genomic_DNA"/>
</dbReference>
<gene>
    <name evidence="8" type="ORF">EDM21_08655</name>
</gene>
<evidence type="ECO:0000256" key="4">
    <source>
        <dbReference type="ARBA" id="ARBA00022989"/>
    </source>
</evidence>
<dbReference type="GO" id="GO:0000155">
    <property type="term" value="F:phosphorelay sensor kinase activity"/>
    <property type="evidence" value="ECO:0007669"/>
    <property type="project" value="InterPro"/>
</dbReference>
<proteinExistence type="predicted"/>
<organism evidence="8 9">
    <name type="scientific">Paenibacillus lutrae</name>
    <dbReference type="NCBI Taxonomy" id="2078573"/>
    <lineage>
        <taxon>Bacteria</taxon>
        <taxon>Bacillati</taxon>
        <taxon>Bacillota</taxon>
        <taxon>Bacilli</taxon>
        <taxon>Bacillales</taxon>
        <taxon>Paenibacillaceae</taxon>
        <taxon>Paenibacillus</taxon>
    </lineage>
</organism>
<comment type="caution">
    <text evidence="8">The sequence shown here is derived from an EMBL/GenBank/DDBJ whole genome shotgun (WGS) entry which is preliminary data.</text>
</comment>
<feature type="transmembrane region" description="Helical" evidence="6">
    <location>
        <begin position="35"/>
        <end position="55"/>
    </location>
</feature>
<dbReference type="InterPro" id="IPR043128">
    <property type="entry name" value="Rev_trsase/Diguanyl_cyclase"/>
</dbReference>
<accession>A0A7X3FHJ0</accession>
<evidence type="ECO:0000313" key="8">
    <source>
        <dbReference type="EMBL" id="MVO99598.1"/>
    </source>
</evidence>
<evidence type="ECO:0000256" key="1">
    <source>
        <dbReference type="ARBA" id="ARBA00004651"/>
    </source>
</evidence>
<dbReference type="RefSeq" id="WP_157334649.1">
    <property type="nucleotide sequence ID" value="NZ_RHLK01000003.1"/>
</dbReference>
<evidence type="ECO:0000256" key="5">
    <source>
        <dbReference type="ARBA" id="ARBA00023136"/>
    </source>
</evidence>
<dbReference type="Proteomes" id="UP000490800">
    <property type="component" value="Unassembled WGS sequence"/>
</dbReference>